<sequence>MRDYVALGAGETAMRGCARSVLSSVTFIHNVPVQTLNDRLKLFPFVDPSPFDESTSEIVEKVQEWLRRVTDPRWFVEVLHLVGDVSRSSSTKELSVDRGAFSNIVPLPEAEERERLEEMSTFRYPIPLRLRDMQALIRPFIEVRSTHYISGLDAVVGEVVRAFLKLFRTVKAWEQALVSEVQQLAEASGEQRVDAICSLGATMELDAFEFSHRLHHVDSTRFPLAKEELKAAVAQFRVHEDSRTLSGPPTAEVDQDIGGLSRAGQRMITRLSGDGCGAQADEAHVKAERAVRSEAVWWWQEQGFEGAAPTNVLSSALLRSLTDSGLHPDPYVNSALPVVLEKLHGLQMSQRAFLNRFLVLLGGFVDSFGETVFAGQGFPLYTNPSRCAESILSFLRQWSSSCEASEDSMSDRSVSTARRGACGLGKSKRGTLFDMDGCLASLMNPGHDIDDLVDLLNGCKPIRDSVLNVPSGEPFHVDEKRRRAWELSVNHHEELEERLDSHHRDMGPYVDVDLTHAEKLEVAWGSKQGSPRKMPAFPVPLSPKRMSYTIENDGLAYDDEFVTCNRMSAADTQETVSELFGLKLIDWPQEPGSGPSALSTFVKFFSELNRIISRYHVSGLPRLPWSFGSDGRNSLVVDVPGEGLAAFHCLFARSKVQPKRISVIPLGSSVTPTYIVCPKYQMVHVLNGARVVCHNWTFELRITSKSLHSSSLSILTDEGEVFDVPRDGCHVGAGNRSRPFDHQAAFPQTKFVLKKRLQGISCVHFALSYHSAVNRWTLVDHSSEPFGTLLLLKTSMAYPLSEGLRVKMGPVVLESTYLVG</sequence>
<protein>
    <submittedName>
        <fullName evidence="1">Uncharacterized protein</fullName>
    </submittedName>
</protein>
<dbReference type="EMBL" id="HBFQ01013314">
    <property type="protein sequence ID" value="CAD8834895.1"/>
    <property type="molecule type" value="Transcribed_RNA"/>
</dbReference>
<evidence type="ECO:0000313" key="1">
    <source>
        <dbReference type="EMBL" id="CAD8834895.1"/>
    </source>
</evidence>
<gene>
    <name evidence="1" type="ORF">NSCI0253_LOCUS9243</name>
</gene>
<proteinExistence type="predicted"/>
<reference evidence="1" key="1">
    <citation type="submission" date="2021-01" db="EMBL/GenBank/DDBJ databases">
        <authorList>
            <person name="Corre E."/>
            <person name="Pelletier E."/>
            <person name="Niang G."/>
            <person name="Scheremetjew M."/>
            <person name="Finn R."/>
            <person name="Kale V."/>
            <person name="Holt S."/>
            <person name="Cochrane G."/>
            <person name="Meng A."/>
            <person name="Brown T."/>
            <person name="Cohen L."/>
        </authorList>
    </citation>
    <scope>NUCLEOTIDE SEQUENCE</scope>
</reference>
<name>A0A7S1EZH7_NOCSC</name>
<organism evidence="1">
    <name type="scientific">Noctiluca scintillans</name>
    <name type="common">Sea sparkle</name>
    <name type="synonym">Red tide dinoflagellate</name>
    <dbReference type="NCBI Taxonomy" id="2966"/>
    <lineage>
        <taxon>Eukaryota</taxon>
        <taxon>Sar</taxon>
        <taxon>Alveolata</taxon>
        <taxon>Dinophyceae</taxon>
        <taxon>Noctilucales</taxon>
        <taxon>Noctilucaceae</taxon>
        <taxon>Noctiluca</taxon>
    </lineage>
</organism>
<dbReference type="AlphaFoldDB" id="A0A7S1EZH7"/>
<accession>A0A7S1EZH7</accession>